<dbReference type="InterPro" id="IPR001846">
    <property type="entry name" value="VWF_type-D"/>
</dbReference>
<dbReference type="EMBL" id="AFYH01105193">
    <property type="status" value="NOT_ANNOTATED_CDS"/>
    <property type="molecule type" value="Genomic_DNA"/>
</dbReference>
<keyword evidence="2" id="KW-0472">Membrane</keyword>
<feature type="compositionally biased region" description="Pro residues" evidence="10">
    <location>
        <begin position="345"/>
        <end position="354"/>
    </location>
</feature>
<feature type="domain" description="VWFD" evidence="13">
    <location>
        <begin position="1010"/>
        <end position="1188"/>
    </location>
</feature>
<evidence type="ECO:0000256" key="8">
    <source>
        <dbReference type="ARBA" id="ARBA00067986"/>
    </source>
</evidence>
<dbReference type="InterPro" id="IPR001007">
    <property type="entry name" value="VWF_dom"/>
</dbReference>
<dbReference type="PROSITE" id="PS50026">
    <property type="entry name" value="EGF_3"/>
    <property type="match status" value="1"/>
</dbReference>
<evidence type="ECO:0000256" key="2">
    <source>
        <dbReference type="ARBA" id="ARBA00022475"/>
    </source>
</evidence>
<evidence type="ECO:0000259" key="13">
    <source>
        <dbReference type="PROSITE" id="PS51233"/>
    </source>
</evidence>
<dbReference type="PANTHER" id="PTHR11339">
    <property type="entry name" value="EXTRACELLULAR MATRIX GLYCOPROTEIN RELATED"/>
    <property type="match status" value="1"/>
</dbReference>
<feature type="region of interest" description="Disordered" evidence="10">
    <location>
        <begin position="1955"/>
        <end position="1979"/>
    </location>
</feature>
<feature type="compositionally biased region" description="Polar residues" evidence="10">
    <location>
        <begin position="320"/>
        <end position="342"/>
    </location>
</feature>
<dbReference type="eggNOG" id="KOG1216">
    <property type="taxonomic scope" value="Eukaryota"/>
</dbReference>
<dbReference type="InterPro" id="IPR025615">
    <property type="entry name" value="TILa_dom"/>
</dbReference>
<proteinExistence type="predicted"/>
<organism evidence="14 15">
    <name type="scientific">Latimeria chalumnae</name>
    <name type="common">Coelacanth</name>
    <dbReference type="NCBI Taxonomy" id="7897"/>
    <lineage>
        <taxon>Eukaryota</taxon>
        <taxon>Metazoa</taxon>
        <taxon>Chordata</taxon>
        <taxon>Craniata</taxon>
        <taxon>Vertebrata</taxon>
        <taxon>Euteleostomi</taxon>
        <taxon>Coelacanthiformes</taxon>
        <taxon>Coelacanthidae</taxon>
        <taxon>Latimeria</taxon>
    </lineage>
</organism>
<name>H3AS87_LATCH</name>
<dbReference type="Ensembl" id="ENSLACT00000012601.1">
    <property type="protein sequence ID" value="ENSLACP00000012508.1"/>
    <property type="gene ID" value="ENSLACG00000011022.1"/>
</dbReference>
<accession>H3AS87</accession>
<feature type="domain" description="VWFD" evidence="13">
    <location>
        <begin position="1781"/>
        <end position="1958"/>
    </location>
</feature>
<dbReference type="SMART" id="SM00832">
    <property type="entry name" value="C8"/>
    <property type="match status" value="4"/>
</dbReference>
<dbReference type="GO" id="GO:0005615">
    <property type="term" value="C:extracellular space"/>
    <property type="evidence" value="ECO:0007669"/>
    <property type="project" value="TreeGrafter"/>
</dbReference>
<dbReference type="SMART" id="SM00216">
    <property type="entry name" value="VWD"/>
    <property type="match status" value="4"/>
</dbReference>
<dbReference type="PROSITE" id="PS00022">
    <property type="entry name" value="EGF_1"/>
    <property type="match status" value="1"/>
</dbReference>
<dbReference type="InterPro" id="IPR013320">
    <property type="entry name" value="ConA-like_dom_sf"/>
</dbReference>
<feature type="region of interest" description="Disordered" evidence="10">
    <location>
        <begin position="1562"/>
        <end position="1582"/>
    </location>
</feature>
<keyword evidence="2" id="KW-1003">Cell membrane</keyword>
<dbReference type="InterPro" id="IPR002919">
    <property type="entry name" value="TIL_dom"/>
</dbReference>
<feature type="compositionally biased region" description="Polar residues" evidence="10">
    <location>
        <begin position="780"/>
        <end position="792"/>
    </location>
</feature>
<evidence type="ECO:0000256" key="3">
    <source>
        <dbReference type="ARBA" id="ARBA00022737"/>
    </source>
</evidence>
<feature type="region of interest" description="Disordered" evidence="10">
    <location>
        <begin position="394"/>
        <end position="415"/>
    </location>
</feature>
<dbReference type="PROSITE" id="PS51233">
    <property type="entry name" value="VWFD"/>
    <property type="match status" value="4"/>
</dbReference>
<dbReference type="FunCoup" id="H3AS87">
    <property type="interactions" value="20"/>
</dbReference>
<feature type="region of interest" description="Disordered" evidence="10">
    <location>
        <begin position="445"/>
        <end position="474"/>
    </location>
</feature>
<dbReference type="InterPro" id="IPR036084">
    <property type="entry name" value="Ser_inhib-like_sf"/>
</dbReference>
<feature type="domain" description="VWFD" evidence="13">
    <location>
        <begin position="1395"/>
        <end position="1573"/>
    </location>
</feature>
<comment type="subcellular location">
    <subcellularLocation>
        <location evidence="1">Cell membrane</location>
        <topology evidence="1">Single-pass type I membrane protein</topology>
    </subcellularLocation>
</comment>
<dbReference type="PROSITE" id="PS50060">
    <property type="entry name" value="MAM_2"/>
    <property type="match status" value="1"/>
</dbReference>
<evidence type="ECO:0000256" key="9">
    <source>
        <dbReference type="PROSITE-ProRule" id="PRU00076"/>
    </source>
</evidence>
<feature type="compositionally biased region" description="Pro residues" evidence="10">
    <location>
        <begin position="166"/>
        <end position="177"/>
    </location>
</feature>
<dbReference type="Gene3D" id="2.10.25.10">
    <property type="entry name" value="Laminin"/>
    <property type="match status" value="6"/>
</dbReference>
<feature type="compositionally biased region" description="Low complexity" evidence="10">
    <location>
        <begin position="269"/>
        <end position="293"/>
    </location>
</feature>
<dbReference type="SMART" id="SM00215">
    <property type="entry name" value="VWC_out"/>
    <property type="match status" value="3"/>
</dbReference>
<comment type="subunit">
    <text evidence="7">Probably forms covalent oligomers.</text>
</comment>
<evidence type="ECO:0000256" key="5">
    <source>
        <dbReference type="ARBA" id="ARBA00023180"/>
    </source>
</evidence>
<dbReference type="EMBL" id="AFYH01105191">
    <property type="status" value="NOT_ANNOTATED_CDS"/>
    <property type="molecule type" value="Genomic_DNA"/>
</dbReference>
<dbReference type="EMBL" id="AFYH01105192">
    <property type="status" value="NOT_ANNOTATED_CDS"/>
    <property type="molecule type" value="Genomic_DNA"/>
</dbReference>
<dbReference type="EMBL" id="AFYH01105189">
    <property type="status" value="NOT_ANNOTATED_CDS"/>
    <property type="molecule type" value="Genomic_DNA"/>
</dbReference>
<evidence type="ECO:0000259" key="12">
    <source>
        <dbReference type="PROSITE" id="PS50060"/>
    </source>
</evidence>
<dbReference type="CDD" id="cd06263">
    <property type="entry name" value="MAM"/>
    <property type="match status" value="1"/>
</dbReference>
<evidence type="ECO:0000313" key="15">
    <source>
        <dbReference type="Proteomes" id="UP000008672"/>
    </source>
</evidence>
<dbReference type="Pfam" id="PF01826">
    <property type="entry name" value="TIL"/>
    <property type="match status" value="5"/>
</dbReference>
<evidence type="ECO:0000256" key="4">
    <source>
        <dbReference type="ARBA" id="ARBA00023157"/>
    </source>
</evidence>
<dbReference type="SMART" id="SM00137">
    <property type="entry name" value="MAM"/>
    <property type="match status" value="1"/>
</dbReference>
<sequence length="2214" mass="241384">CNFNNNQEPFCEWTQSKGDDGDWKRQFGPTPTTGTGPPGDYPDGKGHYIYQEADDIGAGQSVKLESPIIVTPVNLCVEFRYYMYGTSQGSELNVQVLNASSSLVVWKQQGIQSSSWLYGSVTVPYSNWHSTRVVFEAIRGSTNLFDIALDNVAVKKGVCTGTSPFLVPPRVPKPDPVVPTTAGTTADTKPSTGPTEPSKTTTGTPKPPVGSTTAASTGTPKPPVGNTTAPSTPKPPVGNTTAPSTGTPKPPVSSTTAASTGTPKPPATPVTETSTKPPSTKTTTASGSSTGTTIRPSITTPGTPAPVDFQVLPPARPPGTLTTPPSTRRSIISTETARTSCPSLAIPPRPPLQSTPPTSTGMDTAPWPTSKPSTCTYPNGPFVTCHTKVDPKPAPSAVLPPARPPGTLTTPPSTRRSIISTETAPSLRTARTTCVSWTGASRSSVRRWSPTSTSVRRGTSPCGPGGTRPSAVSNKPSSVILNNLREMQNQPTNQVGYFPSPSSRSPKVLTIHCPPNSHYEPCGSACPTPCLDSRPQPCDGPCVEGCQCDKGFILSGGQCVPENECGCIYNGNYYQPGDEFYNPDCKQKCRCNGNNHTDCKPWSCSEKEFCGLLNGAFGCHPTGSASCYVSGDPHYYSFDGRLLSFMGTCTYTLARSCQNRTAPWFSIEGKNEERGQKGASYLGKIYITVGDTTITLMKSRRTLVNGVRVRLPSQPTQSISVSQSGQYVLVQTSFGLTVRWDGNHYAEIIAPNSYFAQMCGLCGDYDGNADNDNRKPDGNTAANGNELGNSWQTKDDEDEECRSDNVEELPCEKDLHDQVTNPDHCGRIIDPMGAFRDCIKIVDPMPYFNNCVFDMCQYQGLEETLCDQLEAYTDACLSAGAPVHSWRTPQFCPLDCPPNSHYTLCASTCPPTCNNPFSAINCPERCVEGCECDQGFILSDGKCVPANQCGCVDVDKNYRETNETWYKKGCVEKCTCFGHDIIHCENASCLAEETCNLQDGVYGCHPLGREYCTASGDPHYLTFDNLTYNFMGTCRYTLAKVCSVPSDLPYFNVETTNEHRGSNKKVSYVKAVHVEVYGHRVTIMKNRRVILDERRVNLPILIEEKLAVRMSGSYVLLQTGFGLWVRYDGNHRAEVSAPSSYVGLLCGLCGNYNKNTTDDNLKADGSSTGNFNELGESWEVPSNSTGCTNSGGIDNCDDKIQSEAQKPTSCGILTDHQGPFKACHDKVPPKDFFDNCVYDLCGTGGDIVSLCFALQAYADMCSQAGVHIAWRNKTFCPLSCPLGSHYEHCGTACPSSCTDLAAPNGCKQLCVEGCFCDPGYVLSGDKCVPFSRCGCVDEENNYHLVGESWFTGSSCTRRCSCSGPNNSSCEDWQCSPAEECKVVDGALGCQTAGNAVCHVAGDPHYYTFDNVMHTFMGTCTYTLVEVCNSSMVTPFTITAKNEQRGKPLASYLRLVHVDVYGVRITLHKARRVLLNNERVRTPILDRIAGVSITTSGIFTVVETDFGLVVKFDGNHLLEIQVPGAYFGKVCGLCGNYNGEPSDEYLMPDGALASNVTHLGNSWKSEGDDDPGCQPDNREDLGPSCAPEDVPRMTALCEEMLSEKYQACHGLIDPKLFISNCLYDLCEYDGMLYTLCDNIQAYAEACKTQGVHIKWRNDTFCPLPCPFNSHYTECSSPCPRTCADIFATVSCERATTCVEGCECDPGFVLSDDRCVEMKECGCIDDQGDYHNVGDSWLTKHCETECTCADNRVLTCRGHQCRPQTVCALNNAGIRNCKPEHFDKCRISGDPHHRTFDGYTHHYQGKHTYTLVTTIASLPSEMEAFRIEGKNMQRRYHKRVSFLEEVYVHVYGYDISFLQRRKLVVNGEKVKPPFQPREGLKLFQKSRKLYLETDFGLSVTFDGGNHADIVLPSTYRSQVLGLCGNYDRNRKNEYMKPDGSVVRNLNTFGDSWRVSGKSRQALPKETTRAGAEAESESGFETQGCSVQQLEVMNSTEYCGALSDPQGPFKECHSAIPPVTERENCVFDLCSIYNDTELKCQSYTVYAQGCQEQGILLGNWRTKTRCRMECPLHSTYKFCMSACPSTCADLAAPSECSSPCLEGCECDEGYVLSDLDCVPFNQCGCKYFDRYYQLGENFMNEDCSEKCTCKSTGPVCQATHCVTGDVCVIFNFTRGCYKDGPCLSSPCLNGGTCAEGVNQGVPGFKCSCPDGFEGNVC</sequence>
<comment type="caution">
    <text evidence="9">Lacks conserved residue(s) required for the propagation of feature annotation.</text>
</comment>
<dbReference type="OMA" id="QLCICEG"/>
<reference evidence="15" key="1">
    <citation type="submission" date="2011-08" db="EMBL/GenBank/DDBJ databases">
        <title>The draft genome of Latimeria chalumnae.</title>
        <authorList>
            <person name="Di Palma F."/>
            <person name="Alfoldi J."/>
            <person name="Johnson J."/>
            <person name="Berlin A."/>
            <person name="Gnerre S."/>
            <person name="Jaffe D."/>
            <person name="MacCallum I."/>
            <person name="Young S."/>
            <person name="Walker B.J."/>
            <person name="Lander E."/>
            <person name="Lindblad-Toh K."/>
        </authorList>
    </citation>
    <scope>NUCLEOTIDE SEQUENCE [LARGE SCALE GENOMIC DNA]</scope>
    <source>
        <strain evidence="15">Wild caught</strain>
    </source>
</reference>
<feature type="compositionally biased region" description="Low complexity" evidence="10">
    <location>
        <begin position="1967"/>
        <end position="1976"/>
    </location>
</feature>
<dbReference type="Proteomes" id="UP000008672">
    <property type="component" value="Unassembled WGS sequence"/>
</dbReference>
<dbReference type="FunFam" id="2.10.25.10:FF:000055">
    <property type="entry name" value="alpha-tectorin isoform X1"/>
    <property type="match status" value="5"/>
</dbReference>
<dbReference type="HOGENOM" id="CLU_001167_0_0_1"/>
<reference evidence="14" key="3">
    <citation type="submission" date="2025-09" db="UniProtKB">
        <authorList>
            <consortium name="Ensembl"/>
        </authorList>
    </citation>
    <scope>IDENTIFICATION</scope>
</reference>
<feature type="compositionally biased region" description="Low complexity" evidence="10">
    <location>
        <begin position="188"/>
        <end position="213"/>
    </location>
</feature>
<evidence type="ECO:0000259" key="11">
    <source>
        <dbReference type="PROSITE" id="PS50026"/>
    </source>
</evidence>
<dbReference type="SUPFAM" id="SSF49899">
    <property type="entry name" value="Concanavalin A-like lectins/glucanases"/>
    <property type="match status" value="1"/>
</dbReference>
<dbReference type="SMART" id="SM00181">
    <property type="entry name" value="EGF"/>
    <property type="match status" value="5"/>
</dbReference>
<keyword evidence="4 9" id="KW-1015">Disulfide bond</keyword>
<keyword evidence="9" id="KW-0245">EGF-like domain</keyword>
<evidence type="ECO:0000256" key="10">
    <source>
        <dbReference type="SAM" id="MobiDB-lite"/>
    </source>
</evidence>
<dbReference type="CDD" id="cd00054">
    <property type="entry name" value="EGF_CA"/>
    <property type="match status" value="1"/>
</dbReference>
<dbReference type="Pfam" id="PF00629">
    <property type="entry name" value="MAM"/>
    <property type="match status" value="1"/>
</dbReference>
<keyword evidence="3" id="KW-0677">Repeat</keyword>
<feature type="compositionally biased region" description="Polar residues" evidence="10">
    <location>
        <begin position="1"/>
        <end position="16"/>
    </location>
</feature>
<evidence type="ECO:0000256" key="6">
    <source>
        <dbReference type="ARBA" id="ARBA00057483"/>
    </source>
</evidence>
<keyword evidence="5" id="KW-0325">Glycoprotein</keyword>
<dbReference type="Gene3D" id="2.60.120.200">
    <property type="match status" value="1"/>
</dbReference>
<protein>
    <recommendedName>
        <fullName evidence="8">Zonadhesin</fullName>
    </recommendedName>
</protein>
<dbReference type="InterPro" id="IPR050780">
    <property type="entry name" value="Mucin_vWF_Thrombospondin_sf"/>
</dbReference>
<dbReference type="STRING" id="7897.ENSLACP00000012508"/>
<dbReference type="Pfam" id="PF00094">
    <property type="entry name" value="VWD"/>
    <property type="match status" value="4"/>
</dbReference>
<comment type="function">
    <text evidence="6">Binds in a species-specific manner to the zona pellucida of the egg. May be involved in gamete recognition and/or signaling.</text>
</comment>
<dbReference type="InParanoid" id="H3AS87"/>
<dbReference type="EMBL" id="AFYH01105187">
    <property type="status" value="NOT_ANNOTATED_CDS"/>
    <property type="molecule type" value="Genomic_DNA"/>
</dbReference>
<feature type="compositionally biased region" description="Polar residues" evidence="10">
    <location>
        <begin position="214"/>
        <end position="231"/>
    </location>
</feature>
<dbReference type="PROSITE" id="PS01186">
    <property type="entry name" value="EGF_2"/>
    <property type="match status" value="1"/>
</dbReference>
<feature type="domain" description="MAM" evidence="12">
    <location>
        <begin position="1"/>
        <end position="161"/>
    </location>
</feature>
<evidence type="ECO:0000256" key="7">
    <source>
        <dbReference type="ARBA" id="ARBA00065625"/>
    </source>
</evidence>
<reference evidence="14" key="2">
    <citation type="submission" date="2025-08" db="UniProtKB">
        <authorList>
            <consortium name="Ensembl"/>
        </authorList>
    </citation>
    <scope>IDENTIFICATION</scope>
</reference>
<feature type="region of interest" description="Disordered" evidence="10">
    <location>
        <begin position="772"/>
        <end position="797"/>
    </location>
</feature>
<feature type="region of interest" description="Disordered" evidence="10">
    <location>
        <begin position="163"/>
        <end position="367"/>
    </location>
</feature>
<feature type="domain" description="VWFD" evidence="13">
    <location>
        <begin position="625"/>
        <end position="802"/>
    </location>
</feature>
<dbReference type="PROSITE" id="PS00740">
    <property type="entry name" value="MAM_1"/>
    <property type="match status" value="1"/>
</dbReference>
<dbReference type="InterPro" id="IPR000742">
    <property type="entry name" value="EGF"/>
</dbReference>
<feature type="region of interest" description="Disordered" evidence="10">
    <location>
        <begin position="1"/>
        <end position="40"/>
    </location>
</feature>
<dbReference type="CDD" id="cd19941">
    <property type="entry name" value="TIL"/>
    <property type="match status" value="5"/>
</dbReference>
<dbReference type="InterPro" id="IPR014853">
    <property type="entry name" value="VWF/SSPO/ZAN-like_Cys-rich_dom"/>
</dbReference>
<dbReference type="EMBL" id="AFYH01105190">
    <property type="status" value="NOT_ANNOTATED_CDS"/>
    <property type="molecule type" value="Genomic_DNA"/>
</dbReference>
<dbReference type="Pfam" id="PF08742">
    <property type="entry name" value="C8"/>
    <property type="match status" value="4"/>
</dbReference>
<feature type="domain" description="EGF-like" evidence="11">
    <location>
        <begin position="2175"/>
        <end position="2214"/>
    </location>
</feature>
<dbReference type="GO" id="GO:0005886">
    <property type="term" value="C:plasma membrane"/>
    <property type="evidence" value="ECO:0007669"/>
    <property type="project" value="UniProtKB-SubCell"/>
</dbReference>
<evidence type="ECO:0000256" key="1">
    <source>
        <dbReference type="ARBA" id="ARBA00004251"/>
    </source>
</evidence>
<dbReference type="EMBL" id="AFYH01105188">
    <property type="status" value="NOT_ANNOTATED_CDS"/>
    <property type="molecule type" value="Genomic_DNA"/>
</dbReference>
<dbReference type="SUPFAM" id="SSF57567">
    <property type="entry name" value="Serine protease inhibitors"/>
    <property type="match status" value="5"/>
</dbReference>
<dbReference type="GO" id="GO:0031012">
    <property type="term" value="C:extracellular matrix"/>
    <property type="evidence" value="ECO:0007669"/>
    <property type="project" value="TreeGrafter"/>
</dbReference>
<evidence type="ECO:0000313" key="14">
    <source>
        <dbReference type="Ensembl" id="ENSLACP00000012508.1"/>
    </source>
</evidence>
<dbReference type="SUPFAM" id="SSF57196">
    <property type="entry name" value="EGF/Laminin"/>
    <property type="match status" value="1"/>
</dbReference>
<dbReference type="PANTHER" id="PTHR11339:SF374">
    <property type="entry name" value="ZONADHESIN"/>
    <property type="match status" value="1"/>
</dbReference>
<dbReference type="InterPro" id="IPR000998">
    <property type="entry name" value="MAM_dom"/>
</dbReference>
<feature type="compositionally biased region" description="Polar residues" evidence="10">
    <location>
        <begin position="238"/>
        <end position="262"/>
    </location>
</feature>
<gene>
    <name evidence="14" type="primary">ZAN</name>
</gene>
<dbReference type="Pfam" id="PF12714">
    <property type="entry name" value="TILa"/>
    <property type="match status" value="5"/>
</dbReference>
<dbReference type="FunFam" id="2.60.120.200:FF:000128">
    <property type="entry name" value="enteropeptidase isoform X2"/>
    <property type="match status" value="1"/>
</dbReference>
<dbReference type="GeneTree" id="ENSGT00940000156850"/>
<feature type="disulfide bond" evidence="9">
    <location>
        <begin position="2205"/>
        <end position="2214"/>
    </location>
</feature>
<keyword evidence="15" id="KW-1185">Reference proteome</keyword>